<feature type="region of interest" description="Disordered" evidence="1">
    <location>
        <begin position="34"/>
        <end position="154"/>
    </location>
</feature>
<organism evidence="2 3">
    <name type="scientific">Schizophyllum amplum</name>
    <dbReference type="NCBI Taxonomy" id="97359"/>
    <lineage>
        <taxon>Eukaryota</taxon>
        <taxon>Fungi</taxon>
        <taxon>Dikarya</taxon>
        <taxon>Basidiomycota</taxon>
        <taxon>Agaricomycotina</taxon>
        <taxon>Agaricomycetes</taxon>
        <taxon>Agaricomycetidae</taxon>
        <taxon>Agaricales</taxon>
        <taxon>Schizophyllaceae</taxon>
        <taxon>Schizophyllum</taxon>
    </lineage>
</organism>
<dbReference type="EMBL" id="VDMD01000020">
    <property type="protein sequence ID" value="TRM60679.1"/>
    <property type="molecule type" value="Genomic_DNA"/>
</dbReference>
<feature type="non-terminal residue" evidence="2">
    <location>
        <position position="1"/>
    </location>
</feature>
<feature type="compositionally biased region" description="Basic residues" evidence="1">
    <location>
        <begin position="108"/>
        <end position="127"/>
    </location>
</feature>
<comment type="caution">
    <text evidence="2">The sequence shown here is derived from an EMBL/GenBank/DDBJ whole genome shotgun (WGS) entry which is preliminary data.</text>
</comment>
<feature type="compositionally biased region" description="Low complexity" evidence="1">
    <location>
        <begin position="61"/>
        <end position="101"/>
    </location>
</feature>
<dbReference type="OrthoDB" id="3202607at2759"/>
<protein>
    <submittedName>
        <fullName evidence="2">Uncharacterized protein</fullName>
    </submittedName>
</protein>
<keyword evidence="3" id="KW-1185">Reference proteome</keyword>
<accession>A0A550C799</accession>
<dbReference type="STRING" id="97359.A0A550C799"/>
<evidence type="ECO:0000256" key="1">
    <source>
        <dbReference type="SAM" id="MobiDB-lite"/>
    </source>
</evidence>
<evidence type="ECO:0000313" key="3">
    <source>
        <dbReference type="Proteomes" id="UP000320762"/>
    </source>
</evidence>
<gene>
    <name evidence="2" type="ORF">BD626DRAFT_407066</name>
</gene>
<evidence type="ECO:0000313" key="2">
    <source>
        <dbReference type="EMBL" id="TRM60679.1"/>
    </source>
</evidence>
<dbReference type="AlphaFoldDB" id="A0A550C799"/>
<name>A0A550C799_9AGAR</name>
<sequence length="483" mass="53014">LRRLRSGHVFSQFYVVPNKDFDLDALGLAAAQQEQDEADIVSAPGADEDGDAWEDDEDNDAASITSSPLSSAPSTPVASRAPSPSPAQCAPAPALTTPSAAHDAPTTGRKRRSKAHSRDKRRQKRKLTSGAEPHKERQRAHARHISRAQPAHVKFDLKTAPATSTGFRGKYEDATPITQTREQLEAKGYVYFDWDGRCAGDKSDDGVIIACLAGRPSDDDWATVTNTLAEEIERHRSQATFSKCARIHRRGKFSAQAYGISHGGGQLQPANLKHSPPMARVLSRLVRFPAMKRVAHFSSSTFGNWAPNVHRYTGDTLHALLESNEGLTRNFIESVWACITINFGPRTVTYPHRDYANLAFGWCAITALGAFDPDKGGHLVLSDCKMIIRFPPGSTILVPSAILNHANTHIGRRERRYSVTQYTAGAIFRWVAHGFQLDKSYFASLTRKELATDKATAAARWAKGRAMFSKLSDLVKSVEGEAK</sequence>
<proteinExistence type="predicted"/>
<feature type="compositionally biased region" description="Basic residues" evidence="1">
    <location>
        <begin position="136"/>
        <end position="146"/>
    </location>
</feature>
<dbReference type="Gene3D" id="3.60.130.30">
    <property type="match status" value="1"/>
</dbReference>
<feature type="compositionally biased region" description="Acidic residues" evidence="1">
    <location>
        <begin position="46"/>
        <end position="60"/>
    </location>
</feature>
<reference evidence="2 3" key="1">
    <citation type="journal article" date="2019" name="New Phytol.">
        <title>Comparative genomics reveals unique wood-decay strategies and fruiting body development in the Schizophyllaceae.</title>
        <authorList>
            <person name="Almasi E."/>
            <person name="Sahu N."/>
            <person name="Krizsan K."/>
            <person name="Balint B."/>
            <person name="Kovacs G.M."/>
            <person name="Kiss B."/>
            <person name="Cseklye J."/>
            <person name="Drula E."/>
            <person name="Henrissat B."/>
            <person name="Nagy I."/>
            <person name="Chovatia M."/>
            <person name="Adam C."/>
            <person name="LaButti K."/>
            <person name="Lipzen A."/>
            <person name="Riley R."/>
            <person name="Grigoriev I.V."/>
            <person name="Nagy L.G."/>
        </authorList>
    </citation>
    <scope>NUCLEOTIDE SEQUENCE [LARGE SCALE GENOMIC DNA]</scope>
    <source>
        <strain evidence="2 3">NL-1724</strain>
    </source>
</reference>
<dbReference type="Proteomes" id="UP000320762">
    <property type="component" value="Unassembled WGS sequence"/>
</dbReference>